<organism evidence="1 2">
    <name type="scientific">Gimesia algae</name>
    <dbReference type="NCBI Taxonomy" id="2527971"/>
    <lineage>
        <taxon>Bacteria</taxon>
        <taxon>Pseudomonadati</taxon>
        <taxon>Planctomycetota</taxon>
        <taxon>Planctomycetia</taxon>
        <taxon>Planctomycetales</taxon>
        <taxon>Planctomycetaceae</taxon>
        <taxon>Gimesia</taxon>
    </lineage>
</organism>
<dbReference type="KEGG" id="gax:Pan161_00730"/>
<evidence type="ECO:0000313" key="1">
    <source>
        <dbReference type="EMBL" id="QDT88457.1"/>
    </source>
</evidence>
<dbReference type="AlphaFoldDB" id="A0A517V623"/>
<evidence type="ECO:0000313" key="2">
    <source>
        <dbReference type="Proteomes" id="UP000316855"/>
    </source>
</evidence>
<dbReference type="EMBL" id="CP036343">
    <property type="protein sequence ID" value="QDT88457.1"/>
    <property type="molecule type" value="Genomic_DNA"/>
</dbReference>
<dbReference type="Proteomes" id="UP000316855">
    <property type="component" value="Chromosome"/>
</dbReference>
<protein>
    <submittedName>
        <fullName evidence="1">Uncharacterized protein</fullName>
    </submittedName>
</protein>
<reference evidence="1 2" key="1">
    <citation type="submission" date="2019-02" db="EMBL/GenBank/DDBJ databases">
        <title>Deep-cultivation of Planctomycetes and their phenomic and genomic characterization uncovers novel biology.</title>
        <authorList>
            <person name="Wiegand S."/>
            <person name="Jogler M."/>
            <person name="Boedeker C."/>
            <person name="Pinto D."/>
            <person name="Vollmers J."/>
            <person name="Rivas-Marin E."/>
            <person name="Kohn T."/>
            <person name="Peeters S.H."/>
            <person name="Heuer A."/>
            <person name="Rast P."/>
            <person name="Oberbeckmann S."/>
            <person name="Bunk B."/>
            <person name="Jeske O."/>
            <person name="Meyerdierks A."/>
            <person name="Storesund J.E."/>
            <person name="Kallscheuer N."/>
            <person name="Luecker S."/>
            <person name="Lage O.M."/>
            <person name="Pohl T."/>
            <person name="Merkel B.J."/>
            <person name="Hornburger P."/>
            <person name="Mueller R.-W."/>
            <person name="Bruemmer F."/>
            <person name="Labrenz M."/>
            <person name="Spormann A.M."/>
            <person name="Op den Camp H."/>
            <person name="Overmann J."/>
            <person name="Amann R."/>
            <person name="Jetten M.S.M."/>
            <person name="Mascher T."/>
            <person name="Medema M.H."/>
            <person name="Devos D.P."/>
            <person name="Kaster A.-K."/>
            <person name="Ovreas L."/>
            <person name="Rohde M."/>
            <person name="Galperin M.Y."/>
            <person name="Jogler C."/>
        </authorList>
    </citation>
    <scope>NUCLEOTIDE SEQUENCE [LARGE SCALE GENOMIC DNA]</scope>
    <source>
        <strain evidence="1 2">Pan161</strain>
    </source>
</reference>
<name>A0A517V623_9PLAN</name>
<proteinExistence type="predicted"/>
<sequence>MVQYWAILTEAEMRTRNHINSGGMPQFANFKLKFIPSCNHDGINVVAEWEDPTDDRWLEAIKIGVDRFVSCRKESGRPVCKTTLIMKKVISHPIDTTEQFVSYRIDSILYEIFNQHESPVDGPDMAPDKVNDSV</sequence>
<accession>A0A517V623</accession>
<gene>
    <name evidence="1" type="ORF">Pan161_00730</name>
</gene>
<keyword evidence="2" id="KW-1185">Reference proteome</keyword>